<dbReference type="Pfam" id="PF04773">
    <property type="entry name" value="FecR"/>
    <property type="match status" value="1"/>
</dbReference>
<evidence type="ECO:0000259" key="2">
    <source>
        <dbReference type="Pfam" id="PF16220"/>
    </source>
</evidence>
<dbReference type="PANTHER" id="PTHR30273">
    <property type="entry name" value="PERIPLASMIC SIGNAL SENSOR AND SIGMA FACTOR ACTIVATOR FECR-RELATED"/>
    <property type="match status" value="1"/>
</dbReference>
<dbReference type="InterPro" id="IPR032623">
    <property type="entry name" value="FecR_N"/>
</dbReference>
<feature type="domain" description="FecR N-terminal" evidence="2">
    <location>
        <begin position="14"/>
        <end position="56"/>
    </location>
</feature>
<evidence type="ECO:0000259" key="1">
    <source>
        <dbReference type="Pfam" id="PF04773"/>
    </source>
</evidence>
<reference evidence="4 5" key="2">
    <citation type="submission" date="2017-08" db="EMBL/GenBank/DDBJ databases">
        <authorList>
            <person name="de Groot N.N."/>
        </authorList>
    </citation>
    <scope>NUCLEOTIDE SEQUENCE [LARGE SCALE GENOMIC DNA]</scope>
    <source>
        <strain evidence="4">Orrdi1</strain>
    </source>
</reference>
<dbReference type="EMBL" id="LT907988">
    <property type="protein sequence ID" value="SOE47251.1"/>
    <property type="molecule type" value="Genomic_DNA"/>
</dbReference>
<sequence>MTSTSLPPSDDARDRAAYWFARLQSGEASAGERAQFEAWRAADPAHVRQYAEIEALWQAAGTLDAAQQARLGRAYRAPSLPSRRRWLALGAGMGATAAAALVGVKLWPLPEEYARSIATARGERQELSLPDGSLVSLNSGSALRVRYDAGQRRIWLEEGEAFFTVTRDAGRPFVVDAGTGRVTVLGTQFNVRREGDAFSVAVAGGTVRVERGPWWNRQRALLTAGQGSRYADAASTTPDLDVQAAIAWRDGRIVFRDTPLPQALAEMNRYLPDPLRPRFAEPRLAALRVSGIFDTANPKALLAALPRILPVSVQAGTAGTVDILPR</sequence>
<evidence type="ECO:0000313" key="4">
    <source>
        <dbReference type="EMBL" id="SOE47251.1"/>
    </source>
</evidence>
<dbReference type="AlphaFoldDB" id="A0A1C3JXR2"/>
<protein>
    <submittedName>
        <fullName evidence="3">Iron siderophore sensor protein</fullName>
    </submittedName>
</protein>
<dbReference type="PIRSF" id="PIRSF018266">
    <property type="entry name" value="FecR"/>
    <property type="match status" value="1"/>
</dbReference>
<dbReference type="GO" id="GO:0016989">
    <property type="term" value="F:sigma factor antagonist activity"/>
    <property type="evidence" value="ECO:0007669"/>
    <property type="project" value="TreeGrafter"/>
</dbReference>
<dbReference type="InterPro" id="IPR012373">
    <property type="entry name" value="Ferrdict_sens_TM"/>
</dbReference>
<reference evidence="3 5" key="1">
    <citation type="submission" date="2016-06" db="EMBL/GenBank/DDBJ databases">
        <authorList>
            <person name="Kjaerup R.B."/>
            <person name="Dalgaard T.S."/>
            <person name="Juul-Madsen H.R."/>
        </authorList>
    </citation>
    <scope>NUCLEOTIDE SEQUENCE [LARGE SCALE GENOMIC DNA]</scope>
    <source>
        <strain evidence="3">Orrdi1</strain>
    </source>
</reference>
<dbReference type="EMBL" id="FLRC01000004">
    <property type="protein sequence ID" value="SBT23937.1"/>
    <property type="molecule type" value="Genomic_DNA"/>
</dbReference>
<feature type="domain" description="FecR protein" evidence="1">
    <location>
        <begin position="117"/>
        <end position="208"/>
    </location>
</feature>
<dbReference type="KEGG" id="odi:ODI_R0731"/>
<evidence type="ECO:0000313" key="3">
    <source>
        <dbReference type="EMBL" id="SBT23937.1"/>
    </source>
</evidence>
<name>A0A1C3JXR2_9BURK</name>
<dbReference type="RefSeq" id="WP_067749619.1">
    <property type="nucleotide sequence ID" value="NZ_LT907988.1"/>
</dbReference>
<dbReference type="Pfam" id="PF16220">
    <property type="entry name" value="DUF4880"/>
    <property type="match status" value="1"/>
</dbReference>
<proteinExistence type="predicted"/>
<gene>
    <name evidence="3" type="ORF">ODI_02626</name>
    <name evidence="4" type="ORF">ODI_R0731</name>
</gene>
<dbReference type="Proteomes" id="UP000078558">
    <property type="component" value="Chromosome I"/>
</dbReference>
<dbReference type="OrthoDB" id="8617634at2"/>
<evidence type="ECO:0000313" key="5">
    <source>
        <dbReference type="Proteomes" id="UP000078558"/>
    </source>
</evidence>
<dbReference type="PANTHER" id="PTHR30273:SF2">
    <property type="entry name" value="PROTEIN FECR"/>
    <property type="match status" value="1"/>
</dbReference>
<organism evidence="3 5">
    <name type="scientific">Orrella dioscoreae</name>
    <dbReference type="NCBI Taxonomy" id="1851544"/>
    <lineage>
        <taxon>Bacteria</taxon>
        <taxon>Pseudomonadati</taxon>
        <taxon>Pseudomonadota</taxon>
        <taxon>Betaproteobacteria</taxon>
        <taxon>Burkholderiales</taxon>
        <taxon>Alcaligenaceae</taxon>
        <taxon>Orrella</taxon>
    </lineage>
</organism>
<dbReference type="STRING" id="1851544.ODI_02626"/>
<accession>A0A1C3JXR2</accession>
<dbReference type="Gene3D" id="2.60.120.1440">
    <property type="match status" value="1"/>
</dbReference>
<keyword evidence="5" id="KW-1185">Reference proteome</keyword>
<dbReference type="InterPro" id="IPR006860">
    <property type="entry name" value="FecR"/>
</dbReference>